<name>A0A426XFZ5_ENSVE</name>
<evidence type="ECO:0000313" key="2">
    <source>
        <dbReference type="Proteomes" id="UP000287651"/>
    </source>
</evidence>
<comment type="caution">
    <text evidence="1">The sequence shown here is derived from an EMBL/GenBank/DDBJ whole genome shotgun (WGS) entry which is preliminary data.</text>
</comment>
<evidence type="ECO:0000313" key="1">
    <source>
        <dbReference type="EMBL" id="RRT38395.1"/>
    </source>
</evidence>
<reference evidence="1 2" key="1">
    <citation type="journal article" date="2014" name="Agronomy (Basel)">
        <title>A Draft Genome Sequence for Ensete ventricosum, the Drought-Tolerant Tree Against Hunger.</title>
        <authorList>
            <person name="Harrison J."/>
            <person name="Moore K.A."/>
            <person name="Paszkiewicz K."/>
            <person name="Jones T."/>
            <person name="Grant M."/>
            <person name="Ambacheew D."/>
            <person name="Muzemil S."/>
            <person name="Studholme D.J."/>
        </authorList>
    </citation>
    <scope>NUCLEOTIDE SEQUENCE [LARGE SCALE GENOMIC DNA]</scope>
</reference>
<dbReference type="AlphaFoldDB" id="A0A426XFZ5"/>
<dbReference type="Proteomes" id="UP000287651">
    <property type="component" value="Unassembled WGS sequence"/>
</dbReference>
<proteinExistence type="predicted"/>
<gene>
    <name evidence="1" type="ORF">B296_00018740</name>
</gene>
<accession>A0A426XFZ5</accession>
<feature type="non-terminal residue" evidence="1">
    <location>
        <position position="1"/>
    </location>
</feature>
<dbReference type="EMBL" id="AMZH03021260">
    <property type="protein sequence ID" value="RRT38395.1"/>
    <property type="molecule type" value="Genomic_DNA"/>
</dbReference>
<protein>
    <submittedName>
        <fullName evidence="1">Uncharacterized protein</fullName>
    </submittedName>
</protein>
<organism evidence="1 2">
    <name type="scientific">Ensete ventricosum</name>
    <name type="common">Abyssinian banana</name>
    <name type="synonym">Musa ensete</name>
    <dbReference type="NCBI Taxonomy" id="4639"/>
    <lineage>
        <taxon>Eukaryota</taxon>
        <taxon>Viridiplantae</taxon>
        <taxon>Streptophyta</taxon>
        <taxon>Embryophyta</taxon>
        <taxon>Tracheophyta</taxon>
        <taxon>Spermatophyta</taxon>
        <taxon>Magnoliopsida</taxon>
        <taxon>Liliopsida</taxon>
        <taxon>Zingiberales</taxon>
        <taxon>Musaceae</taxon>
        <taxon>Ensete</taxon>
    </lineage>
</organism>
<sequence length="241" mass="26859">LELVPMNLRKETAILSTMVKVNFSGRISLAEKKSADMAGMDGRGDWRARQEMQWQQRGEKGATVELGYGREGRKVRMRLWLGRWRLKERVAIMAAIVGVGGDGSGCYGWMQEGTARTGRNSWPEIRSRHDQAERWGASMVAMQRMIEGWATAAKGTNNSKGGCRGSNCCCGWSHRQRRLRLREEETEEADATAPAPVTAPRGCGRGRRRCYKAMVEEAATLAFGVAEVVGEGVERRRGDQH</sequence>